<name>A0A9P7ERW7_9AGAM</name>
<dbReference type="PANTHER" id="PTHR46481:SF10">
    <property type="entry name" value="ZINC FINGER BED DOMAIN-CONTAINING PROTEIN 39"/>
    <property type="match status" value="1"/>
</dbReference>
<keyword evidence="5" id="KW-0539">Nucleus</keyword>
<dbReference type="GeneID" id="64694386"/>
<keyword evidence="4" id="KW-0862">Zinc</keyword>
<keyword evidence="3" id="KW-0863">Zinc-finger</keyword>
<dbReference type="EMBL" id="JABBWM010000166">
    <property type="protein sequence ID" value="KAG2085568.1"/>
    <property type="molecule type" value="Genomic_DNA"/>
</dbReference>
<dbReference type="SUPFAM" id="SSF53098">
    <property type="entry name" value="Ribonuclease H-like"/>
    <property type="match status" value="1"/>
</dbReference>
<dbReference type="GO" id="GO:0005634">
    <property type="term" value="C:nucleus"/>
    <property type="evidence" value="ECO:0007669"/>
    <property type="project" value="UniProtKB-SubCell"/>
</dbReference>
<evidence type="ECO:0000256" key="2">
    <source>
        <dbReference type="ARBA" id="ARBA00022723"/>
    </source>
</evidence>
<dbReference type="PANTHER" id="PTHR46481">
    <property type="entry name" value="ZINC FINGER BED DOMAIN-CONTAINING PROTEIN 4"/>
    <property type="match status" value="1"/>
</dbReference>
<comment type="subcellular location">
    <subcellularLocation>
        <location evidence="1">Nucleus</location>
    </subcellularLocation>
</comment>
<dbReference type="InterPro" id="IPR012337">
    <property type="entry name" value="RNaseH-like_sf"/>
</dbReference>
<dbReference type="OrthoDB" id="2677917at2759"/>
<protein>
    <submittedName>
        <fullName evidence="6">Uncharacterized protein</fullName>
    </submittedName>
</protein>
<feature type="non-terminal residue" evidence="6">
    <location>
        <position position="1"/>
    </location>
</feature>
<dbReference type="GO" id="GO:0008270">
    <property type="term" value="F:zinc ion binding"/>
    <property type="evidence" value="ECO:0007669"/>
    <property type="project" value="UniProtKB-KW"/>
</dbReference>
<accession>A0A9P7ERW7</accession>
<gene>
    <name evidence="6" type="ORF">F5147DRAFT_588936</name>
</gene>
<sequence length="239" mass="26949">LKKEWNSPIYVFYHPVPDIGYHEGRCYHEFKCTATSCKKGVRCYLDKKDAKSTSNMRKHAKLCWGEESVNMADEAKNANEARTIISGAKNGSIVASFERKGKGKVIYSHRQHTRTETKYSLMKTGQPEYYIPSPLTVSCDIKLVFARTQQQIAKMLQEYDGQLNFATDAWTSPNHKAFIAVSVHLEHEGKPLVMILDIVEVAEASKYHTIQSHSGENLAAVFEKILKEFGIADKVSGDT</sequence>
<reference evidence="6" key="1">
    <citation type="journal article" date="2020" name="New Phytol.">
        <title>Comparative genomics reveals dynamic genome evolution in host specialist ectomycorrhizal fungi.</title>
        <authorList>
            <person name="Lofgren L.A."/>
            <person name="Nguyen N.H."/>
            <person name="Vilgalys R."/>
            <person name="Ruytinx J."/>
            <person name="Liao H.L."/>
            <person name="Branco S."/>
            <person name="Kuo A."/>
            <person name="LaButti K."/>
            <person name="Lipzen A."/>
            <person name="Andreopoulos W."/>
            <person name="Pangilinan J."/>
            <person name="Riley R."/>
            <person name="Hundley H."/>
            <person name="Na H."/>
            <person name="Barry K."/>
            <person name="Grigoriev I.V."/>
            <person name="Stajich J.E."/>
            <person name="Kennedy P.G."/>
        </authorList>
    </citation>
    <scope>NUCLEOTIDE SEQUENCE</scope>
    <source>
        <strain evidence="6">FC423</strain>
    </source>
</reference>
<evidence type="ECO:0000256" key="4">
    <source>
        <dbReference type="ARBA" id="ARBA00022833"/>
    </source>
</evidence>
<evidence type="ECO:0000256" key="5">
    <source>
        <dbReference type="ARBA" id="ARBA00023242"/>
    </source>
</evidence>
<evidence type="ECO:0000313" key="6">
    <source>
        <dbReference type="EMBL" id="KAG2085568.1"/>
    </source>
</evidence>
<evidence type="ECO:0000256" key="1">
    <source>
        <dbReference type="ARBA" id="ARBA00004123"/>
    </source>
</evidence>
<proteinExistence type="predicted"/>
<keyword evidence="2" id="KW-0479">Metal-binding</keyword>
<organism evidence="6 7">
    <name type="scientific">Suillus discolor</name>
    <dbReference type="NCBI Taxonomy" id="1912936"/>
    <lineage>
        <taxon>Eukaryota</taxon>
        <taxon>Fungi</taxon>
        <taxon>Dikarya</taxon>
        <taxon>Basidiomycota</taxon>
        <taxon>Agaricomycotina</taxon>
        <taxon>Agaricomycetes</taxon>
        <taxon>Agaricomycetidae</taxon>
        <taxon>Boletales</taxon>
        <taxon>Suillineae</taxon>
        <taxon>Suillaceae</taxon>
        <taxon>Suillus</taxon>
    </lineage>
</organism>
<dbReference type="AlphaFoldDB" id="A0A9P7ERW7"/>
<evidence type="ECO:0000256" key="3">
    <source>
        <dbReference type="ARBA" id="ARBA00022771"/>
    </source>
</evidence>
<comment type="caution">
    <text evidence="6">The sequence shown here is derived from an EMBL/GenBank/DDBJ whole genome shotgun (WGS) entry which is preliminary data.</text>
</comment>
<keyword evidence="7" id="KW-1185">Reference proteome</keyword>
<dbReference type="Proteomes" id="UP000823399">
    <property type="component" value="Unassembled WGS sequence"/>
</dbReference>
<dbReference type="InterPro" id="IPR052035">
    <property type="entry name" value="ZnF_BED_domain_contain"/>
</dbReference>
<evidence type="ECO:0000313" key="7">
    <source>
        <dbReference type="Proteomes" id="UP000823399"/>
    </source>
</evidence>
<dbReference type="RefSeq" id="XP_041284686.1">
    <property type="nucleotide sequence ID" value="XM_041432127.1"/>
</dbReference>